<proteinExistence type="predicted"/>
<keyword evidence="2" id="KW-1185">Reference proteome</keyword>
<dbReference type="KEGG" id="vg:28800019"/>
<reference evidence="1 2" key="1">
    <citation type="journal article" date="2015" name="PLoS ONE">
        <title>Lysis to Kill: Evaluation of the Lytic Abilities, and Genomics of Nine Bacteriophages Infective for Gordonia spp. and Their Potential Use in Activated Sludge Foam Biocontrol.</title>
        <authorList>
            <person name="Dyson Z.A."/>
            <person name="Tucci J."/>
            <person name="Seviour R.J."/>
            <person name="Petrovski S."/>
        </authorList>
    </citation>
    <scope>NUCLEOTIDE SEQUENCE [LARGE SCALE GENOMIC DNA]</scope>
</reference>
<dbReference type="SUPFAM" id="SSF56563">
    <property type="entry name" value="Major capsid protein gp5"/>
    <property type="match status" value="1"/>
</dbReference>
<gene>
    <name evidence="1" type="ORF">GMA5_6</name>
</gene>
<evidence type="ECO:0000313" key="1">
    <source>
        <dbReference type="EMBL" id="AKI28620.1"/>
    </source>
</evidence>
<dbReference type="GeneID" id="28800019"/>
<dbReference type="EMBL" id="KR053198">
    <property type="protein sequence ID" value="AKI28620.1"/>
    <property type="molecule type" value="Genomic_DNA"/>
</dbReference>
<dbReference type="RefSeq" id="YP_009273603.1">
    <property type="nucleotide sequence ID" value="NC_030907.1"/>
</dbReference>
<accession>A0A0K0MWW4</accession>
<dbReference type="OrthoDB" id="4661at10239"/>
<evidence type="ECO:0000313" key="2">
    <source>
        <dbReference type="Proteomes" id="UP000207679"/>
    </source>
</evidence>
<name>A0A0K0MWW4_9CAUD</name>
<organism evidence="1 2">
    <name type="scientific">Gordonia phage GMA5</name>
    <dbReference type="NCBI Taxonomy" id="1647472"/>
    <lineage>
        <taxon>Viruses</taxon>
        <taxon>Duplodnaviria</taxon>
        <taxon>Heunggongvirae</taxon>
        <taxon>Uroviricota</taxon>
        <taxon>Caudoviricetes</taxon>
        <taxon>Grutrevirus</taxon>
        <taxon>Grutrevirus GMA5</taxon>
    </lineage>
</organism>
<dbReference type="Proteomes" id="UP000207679">
    <property type="component" value="Segment"/>
</dbReference>
<sequence>MAHRLTPEESPTQCQHPQRAVARSSIASAVGIIPILWPLLNRELGPIWASVAVCAAVAGNALVTRVLAIPGVEAWLRDAIPGLAAATAVDTPSSGRHARLDLSAADSVHASFADTVAEVSPTERTVSGLVLPWDKLGSTTLGPLTIRPGGTRLPIDLSRCKLHFKHSGTEGHRPVGYATAYEVRPDGLHMSFAFAATPDADNAIAQVAGRVFDGFSAELAQIRREGNSVFDSIMTGVALVDTPAFADARVAELHAQHTNQEDTTMNVAAYIRDLIASGVAEADARARAVAHFGQAAVDALTADDLSFVAVDAATPPAAPAAPAAAAAPAAESAAASYTPVAPLVVPAGLPAAPTAQTTVHLSARDAAETLARMVAGRRGEVAHAQLADITASGLIDATPPAWLGELWSGPAKTRELIPLLKRRPLTSWRMQGFRWKDKPLVASYEGDKKEIPTNPVSVEPYEFEAVRWAGGHDLDRKFYDFGDSSILEAYWAAMHESYAVVTDQAAGAFLTANAKTVAPLAAVGEIPALILAMYQAKNSVKKATGVAPAYYLANSADQLSLLLLTAQNKPAFWDELGVSPSQILWRDQVPAGTLIAGAQPATTFWELGGSPLRVEAEHLSHGGRDRAMFGYTGQSIDNPDGLVKIQFTAPAGG</sequence>
<protein>
    <submittedName>
        <fullName evidence="1">Uncharacterized protein</fullName>
    </submittedName>
</protein>